<proteinExistence type="predicted"/>
<accession>A0ACB7F8A8</accession>
<name>A0ACB7F8A8_NIBAL</name>
<dbReference type="Proteomes" id="UP000805704">
    <property type="component" value="Chromosome 15"/>
</dbReference>
<dbReference type="EMBL" id="CM024803">
    <property type="protein sequence ID" value="KAG8010622.1"/>
    <property type="molecule type" value="Genomic_DNA"/>
</dbReference>
<reference evidence="1" key="1">
    <citation type="submission" date="2020-04" db="EMBL/GenBank/DDBJ databases">
        <title>A chromosome-scale assembly and high-density genetic map of the yellow drum (Nibea albiflora) genome.</title>
        <authorList>
            <person name="Xu D."/>
            <person name="Zhang W."/>
            <person name="Chen R."/>
            <person name="Tan P."/>
            <person name="Wang L."/>
            <person name="Song H."/>
            <person name="Tian L."/>
            <person name="Zhu Q."/>
            <person name="Wang B."/>
        </authorList>
    </citation>
    <scope>NUCLEOTIDE SEQUENCE</scope>
    <source>
        <strain evidence="1">ZJHYS-2018</strain>
    </source>
</reference>
<organism evidence="1 2">
    <name type="scientific">Nibea albiflora</name>
    <name type="common">Yellow drum</name>
    <name type="synonym">Corvina albiflora</name>
    <dbReference type="NCBI Taxonomy" id="240163"/>
    <lineage>
        <taxon>Eukaryota</taxon>
        <taxon>Metazoa</taxon>
        <taxon>Chordata</taxon>
        <taxon>Craniata</taxon>
        <taxon>Vertebrata</taxon>
        <taxon>Euteleostomi</taxon>
        <taxon>Actinopterygii</taxon>
        <taxon>Neopterygii</taxon>
        <taxon>Teleostei</taxon>
        <taxon>Neoteleostei</taxon>
        <taxon>Acanthomorphata</taxon>
        <taxon>Eupercaria</taxon>
        <taxon>Sciaenidae</taxon>
        <taxon>Nibea</taxon>
    </lineage>
</organism>
<protein>
    <submittedName>
        <fullName evidence="1">Nucleolar complex protein 4-like protein</fullName>
    </submittedName>
</protein>
<comment type="caution">
    <text evidence="1">The sequence shown here is derived from an EMBL/GenBank/DDBJ whole genome shotgun (WGS) entry which is preliminary data.</text>
</comment>
<keyword evidence="2" id="KW-1185">Reference proteome</keyword>
<evidence type="ECO:0000313" key="1">
    <source>
        <dbReference type="EMBL" id="KAG8010622.1"/>
    </source>
</evidence>
<evidence type="ECO:0000313" key="2">
    <source>
        <dbReference type="Proteomes" id="UP000805704"/>
    </source>
</evidence>
<gene>
    <name evidence="1" type="primary">NOC4L</name>
    <name evidence="1" type="ORF">GBF38_009759</name>
</gene>
<sequence>MFKTRPLLSALINPRRTLERNGGLYNFLCTMSEGARDEQTAKPLKRSNEENEDSGERAQDAKRIRAEGEHAEDEKRYPKKKVVLLMAYSGKGYYGMQGVSAAGQVVSLKVRLIEDIVEKINGHLPPQIKVLGLKRVTQSFNSKNNCDGRTYSYMLPTVAFSPKDYDTGNIAAFRLEPETLQRVNRLLALYKGTHNFHNFTSQKAPSDPSARRYITEMSCGEPFINSNTEFAVITVRGQSFMMHQIRKMIGLVIAVIKGYVKDEVLERSWGLEKVDVPKAPGLGLVLERVHFDRYNKRFGGDGLHERLEWEREEEAIKAFKEAHIYPTIVETECQEGSMVSWMSTLPIHDFEGTANVTQDNTDQKPSEKEKGVVSAADACGKLFCTLLERKELFIGKLPEEEDAMSGEYSAEQKYHMFMRHRYNSCVEILLEHLSHELHEVKESALCCLMKFAAGEGQHPLEDLDWSEYYSFPRELIQAVVDRLLSKTTDNSLLISRFQEFLEMDDVRFYVISSIRENVGKVMDKSKGAVVPVYQSNVFTLMSNISVPSQQSELTNFMVKQEAKHKDWKAAKLNEHKRVFERMWLGFLKYKLPSNMYKKVLVILHDSILPHMSKPTLMIDFLTAAYDVGGAISLLALNGLFVLIHQHNLDYPDFYKKLYNLLDPSIFHVKYRARFFHLVNIFLSSSHLPVYLVAAFAKRLARLALTAPPTALLVVLPFIYNLIRRHPSCRVLIHKPSTEDEPLEDPYLMDEEDPAQCCALESSLWEIKTLQKHHHPDVAKAAMLINTPLPQQEDDISEVLEITTYELMERDLKQKQIKSIPLEFETATQLLKGGGDVLAQHFCLD</sequence>